<dbReference type="GO" id="GO:0051537">
    <property type="term" value="F:2 iron, 2 sulfur cluster binding"/>
    <property type="evidence" value="ECO:0007669"/>
    <property type="project" value="UniProtKB-KW"/>
</dbReference>
<dbReference type="OrthoDB" id="8300278at2759"/>
<feature type="domain" description="FAD-binding PCMH-type" evidence="8">
    <location>
        <begin position="167"/>
        <end position="393"/>
    </location>
</feature>
<dbReference type="InterPro" id="IPR016169">
    <property type="entry name" value="FAD-bd_PCMH_sub2"/>
</dbReference>
<dbReference type="SUPFAM" id="SSF54292">
    <property type="entry name" value="2Fe-2S ferredoxin-like"/>
    <property type="match status" value="1"/>
</dbReference>
<dbReference type="SUPFAM" id="SSF55447">
    <property type="entry name" value="CO dehydrogenase flavoprotein C-terminal domain-like"/>
    <property type="match status" value="1"/>
</dbReference>
<keyword evidence="4" id="KW-0408">Iron</keyword>
<dbReference type="GO" id="GO:0046872">
    <property type="term" value="F:metal ion binding"/>
    <property type="evidence" value="ECO:0007669"/>
    <property type="project" value="UniProtKB-KW"/>
</dbReference>
<dbReference type="STRING" id="2018661.A0A2A2K3Y8"/>
<keyword evidence="10" id="KW-1185">Reference proteome</keyword>
<keyword evidence="2" id="KW-0479">Metal-binding</keyword>
<dbReference type="FunFam" id="3.10.20.30:FF:000020">
    <property type="entry name" value="Xanthine dehydrogenase iron-sulfur subunit"/>
    <property type="match status" value="1"/>
</dbReference>
<gene>
    <name evidence="9" type="ORF">WR25_20517</name>
</gene>
<dbReference type="InterPro" id="IPR012675">
    <property type="entry name" value="Beta-grasp_dom_sf"/>
</dbReference>
<evidence type="ECO:0000256" key="6">
    <source>
        <dbReference type="SAM" id="MobiDB-lite"/>
    </source>
</evidence>
<dbReference type="Pfam" id="PF00111">
    <property type="entry name" value="Fer2"/>
    <property type="match status" value="1"/>
</dbReference>
<keyword evidence="1" id="KW-0001">2Fe-2S</keyword>
<dbReference type="EMBL" id="LIAE01009714">
    <property type="protein sequence ID" value="PAV68648.1"/>
    <property type="molecule type" value="Genomic_DNA"/>
</dbReference>
<protein>
    <recommendedName>
        <fullName evidence="11">2Fe-2S ferredoxin-type domain-containing protein</fullName>
    </recommendedName>
</protein>
<keyword evidence="5" id="KW-0411">Iron-sulfur</keyword>
<evidence type="ECO:0008006" key="11">
    <source>
        <dbReference type="Google" id="ProtNLM"/>
    </source>
</evidence>
<dbReference type="SUPFAM" id="SSF56176">
    <property type="entry name" value="FAD-binding/transporter-associated domain-like"/>
    <property type="match status" value="1"/>
</dbReference>
<evidence type="ECO:0000256" key="1">
    <source>
        <dbReference type="ARBA" id="ARBA00022714"/>
    </source>
</evidence>
<dbReference type="GO" id="GO:0071949">
    <property type="term" value="F:FAD binding"/>
    <property type="evidence" value="ECO:0007669"/>
    <property type="project" value="InterPro"/>
</dbReference>
<proteinExistence type="predicted"/>
<evidence type="ECO:0000313" key="10">
    <source>
        <dbReference type="Proteomes" id="UP000218231"/>
    </source>
</evidence>
<evidence type="ECO:0000259" key="7">
    <source>
        <dbReference type="PROSITE" id="PS51085"/>
    </source>
</evidence>
<dbReference type="InterPro" id="IPR036884">
    <property type="entry name" value="2Fe-2S-bd_dom_sf"/>
</dbReference>
<dbReference type="Pfam" id="PF03450">
    <property type="entry name" value="CO_deh_flav_C"/>
    <property type="match status" value="1"/>
</dbReference>
<dbReference type="SUPFAM" id="SSF47741">
    <property type="entry name" value="CO dehydrogenase ISP C-domain like"/>
    <property type="match status" value="1"/>
</dbReference>
<dbReference type="Gene3D" id="3.30.465.10">
    <property type="match status" value="2"/>
</dbReference>
<dbReference type="InterPro" id="IPR006058">
    <property type="entry name" value="2Fe2S_fd_BS"/>
</dbReference>
<dbReference type="CDD" id="cd00207">
    <property type="entry name" value="fer2"/>
    <property type="match status" value="1"/>
</dbReference>
<reference evidence="9 10" key="1">
    <citation type="journal article" date="2017" name="Curr. Biol.">
        <title>Genome architecture and evolution of a unichromosomal asexual nematode.</title>
        <authorList>
            <person name="Fradin H."/>
            <person name="Zegar C."/>
            <person name="Gutwein M."/>
            <person name="Lucas J."/>
            <person name="Kovtun M."/>
            <person name="Corcoran D."/>
            <person name="Baugh L.R."/>
            <person name="Kiontke K."/>
            <person name="Gunsalus K."/>
            <person name="Fitch D.H."/>
            <person name="Piano F."/>
        </authorList>
    </citation>
    <scope>NUCLEOTIDE SEQUENCE [LARGE SCALE GENOMIC DNA]</scope>
    <source>
        <strain evidence="9">PF1309</strain>
    </source>
</reference>
<name>A0A2A2K3Y8_9BILA</name>
<dbReference type="AlphaFoldDB" id="A0A2A2K3Y8"/>
<dbReference type="Gene3D" id="3.30.390.50">
    <property type="entry name" value="CO dehydrogenase flavoprotein, C-terminal domain"/>
    <property type="match status" value="1"/>
</dbReference>
<dbReference type="InterPro" id="IPR016166">
    <property type="entry name" value="FAD-bd_PCMH"/>
</dbReference>
<dbReference type="InterPro" id="IPR051312">
    <property type="entry name" value="Diverse_Substr_Oxidored"/>
</dbReference>
<dbReference type="PROSITE" id="PS51387">
    <property type="entry name" value="FAD_PCMH"/>
    <property type="match status" value="1"/>
</dbReference>
<feature type="domain" description="2Fe-2S ferredoxin-type" evidence="7">
    <location>
        <begin position="49"/>
        <end position="125"/>
    </location>
</feature>
<feature type="region of interest" description="Disordered" evidence="6">
    <location>
        <begin position="11"/>
        <end position="41"/>
    </location>
</feature>
<dbReference type="SMART" id="SM01092">
    <property type="entry name" value="CO_deh_flav_C"/>
    <property type="match status" value="1"/>
</dbReference>
<dbReference type="InterPro" id="IPR036683">
    <property type="entry name" value="CO_DH_flav_C_dom_sf"/>
</dbReference>
<dbReference type="PANTHER" id="PTHR42659">
    <property type="entry name" value="XANTHINE DEHYDROGENASE SUBUNIT C-RELATED"/>
    <property type="match status" value="1"/>
</dbReference>
<dbReference type="PROSITE" id="PS00197">
    <property type="entry name" value="2FE2S_FER_1"/>
    <property type="match status" value="1"/>
</dbReference>
<keyword evidence="3" id="KW-0560">Oxidoreductase</keyword>
<evidence type="ECO:0000313" key="9">
    <source>
        <dbReference type="EMBL" id="PAV68648.1"/>
    </source>
</evidence>
<dbReference type="InterPro" id="IPR002346">
    <property type="entry name" value="Mopterin_DH_FAD-bd"/>
</dbReference>
<sequence>MRHGAILPGCGNGCQQHPGESDSQSGNHHDPERYGPNLTGVRHPRTARVSMHFTINGQSYQAEPDIRTSLLDLCREHLGLTGSKKGCDHGQCGACTMLVNGRRINSCLSLAVMHQDDEIVTIEGLGTPDDLHPLQAAFVRHDGYQCGYCTPGQICSAVGMMDEQHQGGGRGMKTFTYAKADSADAAVRDAHSSGAKFIAGGTNLLDLMKLQIETPEKLVDISRLPLGEIEEREDGGLTIGALVPNSDLAADPRVIAKYEVLSRALLAGASGQLRNKASTGGNLLQRTRCYYFYDTAMPCNKREPGTGCSAIGGFNRILAVLGTSEQCIATHPSDMAVAMRALDATIITQRPDGDKRRISIHEFYRLPGDTPNIETVLETGELITHIELPAPPKGRQVYRKVRDRASYAFAIVSIAGVVSVEDGKIASASLAFGGLGPMPWRNPAVEAALVGQAPSDAVFNAAADALLADATGYGSNDFKIPLTRRVLVATLRDLTGE</sequence>
<dbReference type="PANTHER" id="PTHR42659:SF5">
    <property type="entry name" value="ALDEHYDE OXIDOREDUCTASE FAD-BINDING SUBUNIT PAOB"/>
    <property type="match status" value="1"/>
</dbReference>
<evidence type="ECO:0000259" key="8">
    <source>
        <dbReference type="PROSITE" id="PS51387"/>
    </source>
</evidence>
<dbReference type="PROSITE" id="PS51085">
    <property type="entry name" value="2FE2S_FER_2"/>
    <property type="match status" value="1"/>
</dbReference>
<dbReference type="Pfam" id="PF00941">
    <property type="entry name" value="FAD_binding_5"/>
    <property type="match status" value="1"/>
</dbReference>
<dbReference type="InterPro" id="IPR036010">
    <property type="entry name" value="2Fe-2S_ferredoxin-like_sf"/>
</dbReference>
<dbReference type="InterPro" id="IPR005107">
    <property type="entry name" value="CO_DH_flav_C"/>
</dbReference>
<dbReference type="Gene3D" id="3.10.20.30">
    <property type="match status" value="1"/>
</dbReference>
<dbReference type="Proteomes" id="UP000218231">
    <property type="component" value="Unassembled WGS sequence"/>
</dbReference>
<evidence type="ECO:0000256" key="2">
    <source>
        <dbReference type="ARBA" id="ARBA00022723"/>
    </source>
</evidence>
<comment type="caution">
    <text evidence="9">The sequence shown here is derived from an EMBL/GenBank/DDBJ whole genome shotgun (WGS) entry which is preliminary data.</text>
</comment>
<dbReference type="Gene3D" id="1.10.150.120">
    <property type="entry name" value="[2Fe-2S]-binding domain"/>
    <property type="match status" value="1"/>
</dbReference>
<dbReference type="GO" id="GO:0016491">
    <property type="term" value="F:oxidoreductase activity"/>
    <property type="evidence" value="ECO:0007669"/>
    <property type="project" value="UniProtKB-KW"/>
</dbReference>
<evidence type="ECO:0000256" key="3">
    <source>
        <dbReference type="ARBA" id="ARBA00023002"/>
    </source>
</evidence>
<accession>A0A2A2K3Y8</accession>
<dbReference type="InterPro" id="IPR036318">
    <property type="entry name" value="FAD-bd_PCMH-like_sf"/>
</dbReference>
<evidence type="ECO:0000256" key="5">
    <source>
        <dbReference type="ARBA" id="ARBA00023014"/>
    </source>
</evidence>
<organism evidence="9 10">
    <name type="scientific">Diploscapter pachys</name>
    <dbReference type="NCBI Taxonomy" id="2018661"/>
    <lineage>
        <taxon>Eukaryota</taxon>
        <taxon>Metazoa</taxon>
        <taxon>Ecdysozoa</taxon>
        <taxon>Nematoda</taxon>
        <taxon>Chromadorea</taxon>
        <taxon>Rhabditida</taxon>
        <taxon>Rhabditina</taxon>
        <taxon>Rhabditomorpha</taxon>
        <taxon>Rhabditoidea</taxon>
        <taxon>Rhabditidae</taxon>
        <taxon>Diploscapter</taxon>
    </lineage>
</organism>
<evidence type="ECO:0000256" key="4">
    <source>
        <dbReference type="ARBA" id="ARBA00023004"/>
    </source>
</evidence>
<dbReference type="InterPro" id="IPR001041">
    <property type="entry name" value="2Fe-2S_ferredoxin-type"/>
</dbReference>